<dbReference type="EMBL" id="JH594606">
    <property type="protein sequence ID" value="EHQ03642.1"/>
    <property type="molecule type" value="Genomic_DNA"/>
</dbReference>
<dbReference type="Proteomes" id="UP000003844">
    <property type="component" value="Unassembled WGS sequence"/>
</dbReference>
<evidence type="ECO:0000313" key="2">
    <source>
        <dbReference type="Proteomes" id="UP000003844"/>
    </source>
</evidence>
<protein>
    <submittedName>
        <fullName evidence="1">Uncharacterized protein</fullName>
    </submittedName>
</protein>
<evidence type="ECO:0000313" key="1">
    <source>
        <dbReference type="EMBL" id="EHQ03642.1"/>
    </source>
</evidence>
<accession>H2BSQ6</accession>
<sequence>MNYEFTKNIPLYMKYKDLSTSLKSGTHNSKDLLENYFPLLWMFISNFNYKVIKKDE</sequence>
<proteinExistence type="predicted"/>
<name>H2BSQ6_GILLR</name>
<keyword evidence="2" id="KW-1185">Reference proteome</keyword>
<gene>
    <name evidence="1" type="ORF">Gilli_3032</name>
</gene>
<dbReference type="HOGENOM" id="CLU_3007856_0_0_10"/>
<dbReference type="STRING" id="865937.Gilli_3032"/>
<organism evidence="1 2">
    <name type="scientific">Gillisia limnaea (strain DSM 15749 / LMG 21470 / R-8282)</name>
    <dbReference type="NCBI Taxonomy" id="865937"/>
    <lineage>
        <taxon>Bacteria</taxon>
        <taxon>Pseudomonadati</taxon>
        <taxon>Bacteroidota</taxon>
        <taxon>Flavobacteriia</taxon>
        <taxon>Flavobacteriales</taxon>
        <taxon>Flavobacteriaceae</taxon>
        <taxon>Gillisia</taxon>
    </lineage>
</organism>
<reference evidence="2" key="1">
    <citation type="journal article" date="2012" name="Stand. Genomic Sci.">
        <title>Genome sequence of the Antarctic rhodopsins-containing flavobacterium Gillisia limnaea type strain (R-8282(T)).</title>
        <authorList>
            <person name="Riedel T."/>
            <person name="Held B."/>
            <person name="Nolan M."/>
            <person name="Lucas S."/>
            <person name="Lapidus A."/>
            <person name="Tice H."/>
            <person name="Del Rio T.G."/>
            <person name="Cheng J.F."/>
            <person name="Han C."/>
            <person name="Tapia R."/>
            <person name="Goodwin L.A."/>
            <person name="Pitluck S."/>
            <person name="Liolios K."/>
            <person name="Mavromatis K."/>
            <person name="Pagani I."/>
            <person name="Ivanova N."/>
            <person name="Mikhailova N."/>
            <person name="Pati A."/>
            <person name="Chen A."/>
            <person name="Palaniappan K."/>
            <person name="Land M."/>
            <person name="Rohde M."/>
            <person name="Tindall B.J."/>
            <person name="Detter J.C."/>
            <person name="Goker M."/>
            <person name="Bristow J."/>
            <person name="Eisen J.A."/>
            <person name="Markowitz V."/>
            <person name="Hugenholtz P."/>
            <person name="Kyrpides N.C."/>
            <person name="Klenk H.P."/>
            <person name="Woyke T."/>
        </authorList>
    </citation>
    <scope>NUCLEOTIDE SEQUENCE [LARGE SCALE GENOMIC DNA]</scope>
    <source>
        <strain evidence="2">DSM 15749 / LMG 21470 / R-8282</strain>
    </source>
</reference>
<dbReference type="AlphaFoldDB" id="H2BSQ6"/>